<dbReference type="InterPro" id="IPR011969">
    <property type="entry name" value="Clan_AA_Asp_peptidase_C"/>
</dbReference>
<dbReference type="InterPro" id="IPR001969">
    <property type="entry name" value="Aspartic_peptidase_AS"/>
</dbReference>
<evidence type="ECO:0000313" key="4">
    <source>
        <dbReference type="EMBL" id="ODP36498.1"/>
    </source>
</evidence>
<dbReference type="Pfam" id="PF13975">
    <property type="entry name" value="gag-asp_proteas"/>
    <property type="match status" value="1"/>
</dbReference>
<sequence length="176" mass="18588">MLRESLSLLMVPIAAALPFAVQARLDTPPALHRDATAANALLAAERPELQTTDAAGRRHRVQRSRDGMFYVTAQINGTPIRFLVDTGASIVILSSKDARAAGISAGGIGYDEHVRTVAGQARVARVAIDELKVAGRQLDGVEAAIVEDGVGVSLLGHNALAKFDTLSIEGDQLTLR</sequence>
<feature type="domain" description="Peptidase A2" evidence="3">
    <location>
        <begin position="80"/>
        <end position="159"/>
    </location>
</feature>
<dbReference type="AlphaFoldDB" id="A0A1E3LRX2"/>
<reference evidence="4 5" key="1">
    <citation type="submission" date="2016-08" db="EMBL/GenBank/DDBJ databases">
        <title>Draft genome of the agarase producing Sphingomonas sp. MCT13.</title>
        <authorList>
            <person name="D'Andrea M.M."/>
            <person name="Rossolini G.M."/>
            <person name="Thaller M.C."/>
        </authorList>
    </citation>
    <scope>NUCLEOTIDE SEQUENCE [LARGE SCALE GENOMIC DNA]</scope>
    <source>
        <strain evidence="4 5">MCT13</strain>
    </source>
</reference>
<dbReference type="PROSITE" id="PS50175">
    <property type="entry name" value="ASP_PROT_RETROV"/>
    <property type="match status" value="1"/>
</dbReference>
<dbReference type="EMBL" id="MDDS01000068">
    <property type="protein sequence ID" value="ODP36498.1"/>
    <property type="molecule type" value="Genomic_DNA"/>
</dbReference>
<proteinExistence type="predicted"/>
<dbReference type="STRING" id="1888892.BFL28_05790"/>
<dbReference type="InterPro" id="IPR021109">
    <property type="entry name" value="Peptidase_aspartic_dom_sf"/>
</dbReference>
<dbReference type="Gene3D" id="2.40.70.10">
    <property type="entry name" value="Acid Proteases"/>
    <property type="match status" value="1"/>
</dbReference>
<accession>A0A1E3LRX2</accession>
<feature type="chain" id="PRO_5009132067" description="Peptidase A2 domain-containing protein" evidence="2">
    <location>
        <begin position="24"/>
        <end position="176"/>
    </location>
</feature>
<feature type="signal peptide" evidence="2">
    <location>
        <begin position="1"/>
        <end position="23"/>
    </location>
</feature>
<evidence type="ECO:0000259" key="3">
    <source>
        <dbReference type="PROSITE" id="PS50175"/>
    </source>
</evidence>
<dbReference type="InterPro" id="IPR034122">
    <property type="entry name" value="Retropepsin-like_bacterial"/>
</dbReference>
<dbReference type="OrthoDB" id="7595324at2"/>
<name>A0A1E3LRX2_9SPHN</name>
<protein>
    <recommendedName>
        <fullName evidence="3">Peptidase A2 domain-containing protein</fullName>
    </recommendedName>
</protein>
<comment type="caution">
    <text evidence="4">The sequence shown here is derived from an EMBL/GenBank/DDBJ whole genome shotgun (WGS) entry which is preliminary data.</text>
</comment>
<dbReference type="RefSeq" id="WP_069321764.1">
    <property type="nucleotide sequence ID" value="NZ_MDDS01000068.1"/>
</dbReference>
<gene>
    <name evidence="4" type="ORF">BFL28_05790</name>
</gene>
<dbReference type="NCBIfam" id="TIGR02281">
    <property type="entry name" value="clan_AA_DTGA"/>
    <property type="match status" value="1"/>
</dbReference>
<keyword evidence="1" id="KW-0378">Hydrolase</keyword>
<dbReference type="PROSITE" id="PS00141">
    <property type="entry name" value="ASP_PROTEASE"/>
    <property type="match status" value="1"/>
</dbReference>
<keyword evidence="5" id="KW-1185">Reference proteome</keyword>
<evidence type="ECO:0000256" key="2">
    <source>
        <dbReference type="SAM" id="SignalP"/>
    </source>
</evidence>
<dbReference type="SUPFAM" id="SSF50630">
    <property type="entry name" value="Acid proteases"/>
    <property type="match status" value="1"/>
</dbReference>
<dbReference type="GO" id="GO:0004190">
    <property type="term" value="F:aspartic-type endopeptidase activity"/>
    <property type="evidence" value="ECO:0007669"/>
    <property type="project" value="InterPro"/>
</dbReference>
<dbReference type="CDD" id="cd05483">
    <property type="entry name" value="retropepsin_like_bacteria"/>
    <property type="match status" value="1"/>
</dbReference>
<dbReference type="InterPro" id="IPR001995">
    <property type="entry name" value="Peptidase_A2_cat"/>
</dbReference>
<organism evidence="4 5">
    <name type="scientific">Sphingomonas turrisvirgatae</name>
    <dbReference type="NCBI Taxonomy" id="1888892"/>
    <lineage>
        <taxon>Bacteria</taxon>
        <taxon>Pseudomonadati</taxon>
        <taxon>Pseudomonadota</taxon>
        <taxon>Alphaproteobacteria</taxon>
        <taxon>Sphingomonadales</taxon>
        <taxon>Sphingomonadaceae</taxon>
        <taxon>Sphingomonas</taxon>
    </lineage>
</organism>
<keyword evidence="2" id="KW-0732">Signal</keyword>
<evidence type="ECO:0000313" key="5">
    <source>
        <dbReference type="Proteomes" id="UP000094487"/>
    </source>
</evidence>
<dbReference type="GO" id="GO:0006508">
    <property type="term" value="P:proteolysis"/>
    <property type="evidence" value="ECO:0007669"/>
    <property type="project" value="InterPro"/>
</dbReference>
<evidence type="ECO:0000256" key="1">
    <source>
        <dbReference type="ARBA" id="ARBA00022801"/>
    </source>
</evidence>
<dbReference type="Proteomes" id="UP000094487">
    <property type="component" value="Unassembled WGS sequence"/>
</dbReference>